<keyword evidence="2" id="KW-0732">Signal</keyword>
<comment type="caution">
    <text evidence="3">The sequence shown here is derived from an EMBL/GenBank/DDBJ whole genome shotgun (WGS) entry which is preliminary data.</text>
</comment>
<name>A0A8S1CXS2_9INSE</name>
<feature type="region of interest" description="Disordered" evidence="1">
    <location>
        <begin position="122"/>
        <end position="183"/>
    </location>
</feature>
<evidence type="ECO:0000256" key="2">
    <source>
        <dbReference type="SAM" id="SignalP"/>
    </source>
</evidence>
<proteinExistence type="predicted"/>
<organism evidence="3 4">
    <name type="scientific">Cloeon dipterum</name>
    <dbReference type="NCBI Taxonomy" id="197152"/>
    <lineage>
        <taxon>Eukaryota</taxon>
        <taxon>Metazoa</taxon>
        <taxon>Ecdysozoa</taxon>
        <taxon>Arthropoda</taxon>
        <taxon>Hexapoda</taxon>
        <taxon>Insecta</taxon>
        <taxon>Pterygota</taxon>
        <taxon>Palaeoptera</taxon>
        <taxon>Ephemeroptera</taxon>
        <taxon>Pisciforma</taxon>
        <taxon>Baetidae</taxon>
        <taxon>Cloeon</taxon>
    </lineage>
</organism>
<reference evidence="3 4" key="1">
    <citation type="submission" date="2020-04" db="EMBL/GenBank/DDBJ databases">
        <authorList>
            <person name="Alioto T."/>
            <person name="Alioto T."/>
            <person name="Gomez Garrido J."/>
        </authorList>
    </citation>
    <scope>NUCLEOTIDE SEQUENCE [LARGE SCALE GENOMIC DNA]</scope>
</reference>
<protein>
    <submittedName>
        <fullName evidence="3">Uncharacterized protein</fullName>
    </submittedName>
</protein>
<dbReference type="OrthoDB" id="6781779at2759"/>
<keyword evidence="4" id="KW-1185">Reference proteome</keyword>
<evidence type="ECO:0000256" key="1">
    <source>
        <dbReference type="SAM" id="MobiDB-lite"/>
    </source>
</evidence>
<dbReference type="AlphaFoldDB" id="A0A8S1CXS2"/>
<feature type="compositionally biased region" description="Low complexity" evidence="1">
    <location>
        <begin position="138"/>
        <end position="154"/>
    </location>
</feature>
<sequence length="206" mass="21914">MKLSPLDNAIRHLLILIIPLVASPVSSLRCEICSSDEMRDGTALIKTQFPNLNSVPSCGSKAIILDCPYESQSGCLTQTKGKHMSKMCSNIPVQDCQVANGVEYCYCRGELCNKKKQAASNQVPKPTTRHPAPPAAAPVPTASTAPSPVASKAPNNVRDARNNDAHKEPQPSTAKPERPSAAAASRNADFGVLAALAFLFGRHILT</sequence>
<evidence type="ECO:0000313" key="4">
    <source>
        <dbReference type="Proteomes" id="UP000494165"/>
    </source>
</evidence>
<dbReference type="EMBL" id="CADEPI010000114">
    <property type="protein sequence ID" value="CAB3375572.1"/>
    <property type="molecule type" value="Genomic_DNA"/>
</dbReference>
<gene>
    <name evidence="3" type="ORF">CLODIP_2_CD14968</name>
</gene>
<feature type="compositionally biased region" description="Basic and acidic residues" evidence="1">
    <location>
        <begin position="158"/>
        <end position="169"/>
    </location>
</feature>
<feature type="signal peptide" evidence="2">
    <location>
        <begin position="1"/>
        <end position="27"/>
    </location>
</feature>
<dbReference type="Proteomes" id="UP000494165">
    <property type="component" value="Unassembled WGS sequence"/>
</dbReference>
<accession>A0A8S1CXS2</accession>
<feature type="chain" id="PRO_5035793271" evidence="2">
    <location>
        <begin position="28"/>
        <end position="206"/>
    </location>
</feature>
<evidence type="ECO:0000313" key="3">
    <source>
        <dbReference type="EMBL" id="CAB3375572.1"/>
    </source>
</evidence>